<keyword evidence="1" id="KW-0472">Membrane</keyword>
<keyword evidence="3" id="KW-1185">Reference proteome</keyword>
<dbReference type="Proteomes" id="UP000267187">
    <property type="component" value="Unassembled WGS sequence"/>
</dbReference>
<evidence type="ECO:0000313" key="3">
    <source>
        <dbReference type="Proteomes" id="UP000267187"/>
    </source>
</evidence>
<organism evidence="2 3">
    <name type="scientific">Umboniibacter marinipuniceus</name>
    <dbReference type="NCBI Taxonomy" id="569599"/>
    <lineage>
        <taxon>Bacteria</taxon>
        <taxon>Pseudomonadati</taxon>
        <taxon>Pseudomonadota</taxon>
        <taxon>Gammaproteobacteria</taxon>
        <taxon>Cellvibrionales</taxon>
        <taxon>Cellvibrionaceae</taxon>
        <taxon>Umboniibacter</taxon>
    </lineage>
</organism>
<proteinExistence type="predicted"/>
<dbReference type="InterPro" id="IPR032092">
    <property type="entry name" value="PilW"/>
</dbReference>
<dbReference type="PROSITE" id="PS00409">
    <property type="entry name" value="PROKAR_NTER_METHYL"/>
    <property type="match status" value="1"/>
</dbReference>
<sequence length="314" mass="33795">MTYQRGLTLIEVLVTLALGAVLMTTVVSVYISGLGTNAQLREGARLLEDSVFATSQFTEEFEMAGYFGRLDDYMAATPAAVPDVCNAAWVATSATLAAQMAVPVTGYNDVASGFSCQGVTVLEGTDVVVVARRSSQEVVTLNANTFYLQASPVNYVIDTGANASNFNLSEYATGLSLGVAPFLINVYLVDAADLTLKRLTLSGSGFVLEPLVENIDAFEVDYGVDRSNDGAPNDTNVGDDDAYVSSLTTVADWQNVTAIQTYLLIRSEDAVSKQTDTRTYFMGEAGYFGPYSDQFKRRLVIGNVKLTNIGMRRQ</sequence>
<name>A0A3M0AI44_9GAMM</name>
<dbReference type="Pfam" id="PF07963">
    <property type="entry name" value="N_methyl"/>
    <property type="match status" value="1"/>
</dbReference>
<dbReference type="Pfam" id="PF16074">
    <property type="entry name" value="PilW"/>
    <property type="match status" value="1"/>
</dbReference>
<dbReference type="InterPro" id="IPR012902">
    <property type="entry name" value="N_methyl_site"/>
</dbReference>
<dbReference type="OrthoDB" id="5296662at2"/>
<keyword evidence="1" id="KW-0812">Transmembrane</keyword>
<evidence type="ECO:0000313" key="2">
    <source>
        <dbReference type="EMBL" id="RMA82388.1"/>
    </source>
</evidence>
<reference evidence="2 3" key="1">
    <citation type="submission" date="2018-10" db="EMBL/GenBank/DDBJ databases">
        <title>Genomic Encyclopedia of Type Strains, Phase IV (KMG-IV): sequencing the most valuable type-strain genomes for metagenomic binning, comparative biology and taxonomic classification.</title>
        <authorList>
            <person name="Goeker M."/>
        </authorList>
    </citation>
    <scope>NUCLEOTIDE SEQUENCE [LARGE SCALE GENOMIC DNA]</scope>
    <source>
        <strain evidence="2 3">DSM 25080</strain>
    </source>
</reference>
<dbReference type="NCBIfam" id="TIGR02532">
    <property type="entry name" value="IV_pilin_GFxxxE"/>
    <property type="match status" value="1"/>
</dbReference>
<dbReference type="AlphaFoldDB" id="A0A3M0AI44"/>
<evidence type="ECO:0000256" key="1">
    <source>
        <dbReference type="SAM" id="Phobius"/>
    </source>
</evidence>
<keyword evidence="1" id="KW-1133">Transmembrane helix</keyword>
<dbReference type="GO" id="GO:0043683">
    <property type="term" value="P:type IV pilus assembly"/>
    <property type="evidence" value="ECO:0007669"/>
    <property type="project" value="InterPro"/>
</dbReference>
<protein>
    <submittedName>
        <fullName evidence="2">Prepilin-type N-terminal cleavage/methylation domain-containing protein</fullName>
    </submittedName>
</protein>
<gene>
    <name evidence="2" type="ORF">DFR27_0337</name>
</gene>
<comment type="caution">
    <text evidence="2">The sequence shown here is derived from an EMBL/GenBank/DDBJ whole genome shotgun (WGS) entry which is preliminary data.</text>
</comment>
<dbReference type="EMBL" id="REFJ01000001">
    <property type="protein sequence ID" value="RMA82388.1"/>
    <property type="molecule type" value="Genomic_DNA"/>
</dbReference>
<accession>A0A3M0AI44</accession>
<dbReference type="RefSeq" id="WP_121876091.1">
    <property type="nucleotide sequence ID" value="NZ_REFJ01000001.1"/>
</dbReference>
<feature type="transmembrane region" description="Helical" evidence="1">
    <location>
        <begin position="12"/>
        <end position="31"/>
    </location>
</feature>